<feature type="domain" description="Helix-turn-helix" evidence="1">
    <location>
        <begin position="34"/>
        <end position="81"/>
    </location>
</feature>
<keyword evidence="3" id="KW-1185">Reference proteome</keyword>
<dbReference type="InterPro" id="IPR041657">
    <property type="entry name" value="HTH_17"/>
</dbReference>
<name>A0A5C5XLE3_9PLAN</name>
<evidence type="ECO:0000259" key="1">
    <source>
        <dbReference type="Pfam" id="PF12728"/>
    </source>
</evidence>
<organism evidence="2 3">
    <name type="scientific">Rubinisphaera italica</name>
    <dbReference type="NCBI Taxonomy" id="2527969"/>
    <lineage>
        <taxon>Bacteria</taxon>
        <taxon>Pseudomonadati</taxon>
        <taxon>Planctomycetota</taxon>
        <taxon>Planctomycetia</taxon>
        <taxon>Planctomycetales</taxon>
        <taxon>Planctomycetaceae</taxon>
        <taxon>Rubinisphaera</taxon>
    </lineage>
</organism>
<evidence type="ECO:0000313" key="2">
    <source>
        <dbReference type="EMBL" id="TWT64007.1"/>
    </source>
</evidence>
<dbReference type="Gene3D" id="1.10.10.60">
    <property type="entry name" value="Homeodomain-like"/>
    <property type="match status" value="1"/>
</dbReference>
<reference evidence="2 3" key="1">
    <citation type="submission" date="2019-02" db="EMBL/GenBank/DDBJ databases">
        <title>Deep-cultivation of Planctomycetes and their phenomic and genomic characterization uncovers novel biology.</title>
        <authorList>
            <person name="Wiegand S."/>
            <person name="Jogler M."/>
            <person name="Boedeker C."/>
            <person name="Pinto D."/>
            <person name="Vollmers J."/>
            <person name="Rivas-Marin E."/>
            <person name="Kohn T."/>
            <person name="Peeters S.H."/>
            <person name="Heuer A."/>
            <person name="Rast P."/>
            <person name="Oberbeckmann S."/>
            <person name="Bunk B."/>
            <person name="Jeske O."/>
            <person name="Meyerdierks A."/>
            <person name="Storesund J.E."/>
            <person name="Kallscheuer N."/>
            <person name="Luecker S."/>
            <person name="Lage O.M."/>
            <person name="Pohl T."/>
            <person name="Merkel B.J."/>
            <person name="Hornburger P."/>
            <person name="Mueller R.-W."/>
            <person name="Bruemmer F."/>
            <person name="Labrenz M."/>
            <person name="Spormann A.M."/>
            <person name="Op Den Camp H."/>
            <person name="Overmann J."/>
            <person name="Amann R."/>
            <person name="Jetten M.S.M."/>
            <person name="Mascher T."/>
            <person name="Medema M.H."/>
            <person name="Devos D.P."/>
            <person name="Kaster A.-K."/>
            <person name="Ovreas L."/>
            <person name="Rohde M."/>
            <person name="Galperin M.Y."/>
            <person name="Jogler C."/>
        </authorList>
    </citation>
    <scope>NUCLEOTIDE SEQUENCE [LARGE SCALE GENOMIC DNA]</scope>
    <source>
        <strain evidence="2 3">Pan54</strain>
    </source>
</reference>
<accession>A0A5C5XLE3</accession>
<evidence type="ECO:0000313" key="3">
    <source>
        <dbReference type="Proteomes" id="UP000316095"/>
    </source>
</evidence>
<sequence>MSRNGSRNIASKPEIERAVQAFRKSDPNVSKFGMTVDQFARELNVARKTLYEWIQKGRFDGTFRKRGKHIYFWPEKTLDRFYNGPEWR</sequence>
<protein>
    <submittedName>
        <fullName evidence="2">Helix-turn-helix domain protein</fullName>
    </submittedName>
</protein>
<proteinExistence type="predicted"/>
<dbReference type="Pfam" id="PF12728">
    <property type="entry name" value="HTH_17"/>
    <property type="match status" value="1"/>
</dbReference>
<dbReference type="RefSeq" id="WP_165441932.1">
    <property type="nucleotide sequence ID" value="NZ_SJPG01000001.1"/>
</dbReference>
<dbReference type="AlphaFoldDB" id="A0A5C5XLE3"/>
<dbReference type="Proteomes" id="UP000316095">
    <property type="component" value="Unassembled WGS sequence"/>
</dbReference>
<dbReference type="EMBL" id="SJPG01000001">
    <property type="protein sequence ID" value="TWT64007.1"/>
    <property type="molecule type" value="Genomic_DNA"/>
</dbReference>
<comment type="caution">
    <text evidence="2">The sequence shown here is derived from an EMBL/GenBank/DDBJ whole genome shotgun (WGS) entry which is preliminary data.</text>
</comment>
<gene>
    <name evidence="2" type="ORF">Pan54_47670</name>
</gene>